<dbReference type="Pfam" id="PF01464">
    <property type="entry name" value="SLT"/>
    <property type="match status" value="1"/>
</dbReference>
<dbReference type="SUPFAM" id="SSF48435">
    <property type="entry name" value="Bacterial muramidases"/>
    <property type="match status" value="1"/>
</dbReference>
<dbReference type="GO" id="GO:0042597">
    <property type="term" value="C:periplasmic space"/>
    <property type="evidence" value="ECO:0007669"/>
    <property type="project" value="InterPro"/>
</dbReference>
<feature type="chain" id="PRO_5011580266" evidence="4">
    <location>
        <begin position="36"/>
        <end position="687"/>
    </location>
</feature>
<dbReference type="RefSeq" id="WP_090019018.1">
    <property type="nucleotide sequence ID" value="NZ_FNCE01000002.1"/>
</dbReference>
<dbReference type="STRING" id="1082479.SAMN05216241_102408"/>
<dbReference type="PANTHER" id="PTHR37423:SF2">
    <property type="entry name" value="MEMBRANE-BOUND LYTIC MUREIN TRANSGLYCOSYLASE C"/>
    <property type="match status" value="1"/>
</dbReference>
<keyword evidence="3 4" id="KW-0732">Signal</keyword>
<dbReference type="PANTHER" id="PTHR37423">
    <property type="entry name" value="SOLUBLE LYTIC MUREIN TRANSGLYCOSYLASE-RELATED"/>
    <property type="match status" value="1"/>
</dbReference>
<gene>
    <name evidence="6" type="ORF">SAMN05216241_102408</name>
</gene>
<evidence type="ECO:0000256" key="4">
    <source>
        <dbReference type="SAM" id="SignalP"/>
    </source>
</evidence>
<dbReference type="SUPFAM" id="SSF53955">
    <property type="entry name" value="Lysozyme-like"/>
    <property type="match status" value="1"/>
</dbReference>
<dbReference type="GO" id="GO:0004553">
    <property type="term" value="F:hydrolase activity, hydrolyzing O-glycosyl compounds"/>
    <property type="evidence" value="ECO:0007669"/>
    <property type="project" value="InterPro"/>
</dbReference>
<evidence type="ECO:0000256" key="2">
    <source>
        <dbReference type="ARBA" id="ARBA00009387"/>
    </source>
</evidence>
<evidence type="ECO:0000313" key="6">
    <source>
        <dbReference type="EMBL" id="SDF80473.1"/>
    </source>
</evidence>
<feature type="domain" description="Transglycosylase SLT" evidence="5">
    <location>
        <begin position="518"/>
        <end position="617"/>
    </location>
</feature>
<dbReference type="InterPro" id="IPR008258">
    <property type="entry name" value="Transglycosylase_SLT_dom_1"/>
</dbReference>
<evidence type="ECO:0000256" key="1">
    <source>
        <dbReference type="ARBA" id="ARBA00007734"/>
    </source>
</evidence>
<dbReference type="EMBL" id="FNCE01000002">
    <property type="protein sequence ID" value="SDF80473.1"/>
    <property type="molecule type" value="Genomic_DNA"/>
</dbReference>
<organism evidence="6 7">
    <name type="scientific">Limimonas halophila</name>
    <dbReference type="NCBI Taxonomy" id="1082479"/>
    <lineage>
        <taxon>Bacteria</taxon>
        <taxon>Pseudomonadati</taxon>
        <taxon>Pseudomonadota</taxon>
        <taxon>Alphaproteobacteria</taxon>
        <taxon>Rhodospirillales</taxon>
        <taxon>Rhodovibrionaceae</taxon>
        <taxon>Limimonas</taxon>
    </lineage>
</organism>
<dbReference type="OrthoDB" id="9815002at2"/>
<feature type="signal peptide" evidence="4">
    <location>
        <begin position="1"/>
        <end position="35"/>
    </location>
</feature>
<dbReference type="CDD" id="cd13401">
    <property type="entry name" value="Slt70-like"/>
    <property type="match status" value="1"/>
</dbReference>
<dbReference type="Gene3D" id="1.25.20.10">
    <property type="entry name" value="Bacterial muramidases"/>
    <property type="match status" value="1"/>
</dbReference>
<accession>A0A1G7P2I6</accession>
<dbReference type="AlphaFoldDB" id="A0A1G7P2I6"/>
<keyword evidence="7" id="KW-1185">Reference proteome</keyword>
<dbReference type="Proteomes" id="UP000199415">
    <property type="component" value="Unassembled WGS sequence"/>
</dbReference>
<evidence type="ECO:0000256" key="3">
    <source>
        <dbReference type="ARBA" id="ARBA00022729"/>
    </source>
</evidence>
<sequence length="687" mass="77795">MPGAVAGIGAVLRGGMRPILCAAMLFGACLPGAHAAPPVPREAPDRVQLGMAFGAIDSYAFDRARRIARHLDAPLARKAIRWRVLLAQQGGGVFDTYRAFLRDNPDWPGRDTLRYRAEGVMPASLPDDEVLRFFRDIEPYSPYGAERYADALRSVGRTAEAKAVLRRAWSHETFPKGDAERFHDRYHKLFSQELERERLDRLIWTRHLDAAENQLWRVGEPHRRLAIARIRLARMAYGVDKAIDKVPEELRDHPGLVFERARWRRMKGRYADTMELLLPPRANVPHPRRWWEVRHWAVREAMEKGHYSDAYRVAANHGMSEGIGFAQAEWLAGFVALRFLRMPEQALDHFRTLHEGVSTPVSRARAAYWAGRAAAALANRRTARRWYETAATNLTTYYGQLAAAKLDNNLFLALPEGPEPGEKARDSFAKRELVRVVRTLARMGHAGRVDRFVQHLSAQAGNSVTYQLIADLARSIDRRDLAVSVARDARREGIILPDHLYPIPRLPALRSPRTAGHRATILALVRQESNFDSHAVSPAGAYGMMQLMPATARTLADELDMPFSRQRLRRNPNYNMRLGRHYLNELIARYDGAVMLAIAAYNAGPSAVDRWLHRYGDPRTGFISPVTWIEQIPYGETRNYVQRVMESMMVYRHRRAPTRVALDLDHATLLGDAQAGPQQQAGTSCCL</sequence>
<proteinExistence type="inferred from homology"/>
<dbReference type="InterPro" id="IPR023346">
    <property type="entry name" value="Lysozyme-like_dom_sf"/>
</dbReference>
<dbReference type="InterPro" id="IPR008939">
    <property type="entry name" value="Lytic_TGlycosylase_superhlx_U"/>
</dbReference>
<comment type="similarity">
    <text evidence="2">Belongs to the virb1 family.</text>
</comment>
<name>A0A1G7P2I6_9PROT</name>
<evidence type="ECO:0000313" key="7">
    <source>
        <dbReference type="Proteomes" id="UP000199415"/>
    </source>
</evidence>
<reference evidence="6 7" key="1">
    <citation type="submission" date="2016-10" db="EMBL/GenBank/DDBJ databases">
        <authorList>
            <person name="de Groot N.N."/>
        </authorList>
    </citation>
    <scope>NUCLEOTIDE SEQUENCE [LARGE SCALE GENOMIC DNA]</scope>
    <source>
        <strain evidence="6 7">DSM 25584</strain>
    </source>
</reference>
<evidence type="ECO:0000259" key="5">
    <source>
        <dbReference type="Pfam" id="PF01464"/>
    </source>
</evidence>
<comment type="similarity">
    <text evidence="1">Belongs to the transglycosylase Slt family.</text>
</comment>
<dbReference type="Gene3D" id="1.10.530.10">
    <property type="match status" value="1"/>
</dbReference>
<protein>
    <submittedName>
        <fullName evidence="6">Soluble lytic murein transglycosylase</fullName>
    </submittedName>
</protein>